<organism evidence="1">
    <name type="scientific">Brachypodium distachyon</name>
    <name type="common">Purple false brome</name>
    <name type="synonym">Trachynia distachya</name>
    <dbReference type="NCBI Taxonomy" id="15368"/>
    <lineage>
        <taxon>Eukaryota</taxon>
        <taxon>Viridiplantae</taxon>
        <taxon>Streptophyta</taxon>
        <taxon>Embryophyta</taxon>
        <taxon>Tracheophyta</taxon>
        <taxon>Spermatophyta</taxon>
        <taxon>Magnoliopsida</taxon>
        <taxon>Liliopsida</taxon>
        <taxon>Poales</taxon>
        <taxon>Poaceae</taxon>
        <taxon>BOP clade</taxon>
        <taxon>Pooideae</taxon>
        <taxon>Stipodae</taxon>
        <taxon>Brachypodieae</taxon>
        <taxon>Brachypodium</taxon>
    </lineage>
</organism>
<dbReference type="EnsemblPlants" id="KQJ93107">
    <property type="protein sequence ID" value="KQJ93107"/>
    <property type="gene ID" value="BRADI_3g02782v3"/>
</dbReference>
<dbReference type="EMBL" id="CM000882">
    <property type="protein sequence ID" value="KQJ93107.1"/>
    <property type="molecule type" value="Genomic_DNA"/>
</dbReference>
<reference evidence="1" key="2">
    <citation type="submission" date="2017-06" db="EMBL/GenBank/DDBJ databases">
        <title>WGS assembly of Brachypodium distachyon.</title>
        <authorList>
            <consortium name="The International Brachypodium Initiative"/>
            <person name="Lucas S."/>
            <person name="Harmon-Smith M."/>
            <person name="Lail K."/>
            <person name="Tice H."/>
            <person name="Grimwood J."/>
            <person name="Bruce D."/>
            <person name="Barry K."/>
            <person name="Shu S."/>
            <person name="Lindquist E."/>
            <person name="Wang M."/>
            <person name="Pitluck S."/>
            <person name="Vogel J.P."/>
            <person name="Garvin D.F."/>
            <person name="Mockler T.C."/>
            <person name="Schmutz J."/>
            <person name="Rokhsar D."/>
            <person name="Bevan M.W."/>
        </authorList>
    </citation>
    <scope>NUCLEOTIDE SEQUENCE</scope>
    <source>
        <strain evidence="1">Bd21</strain>
    </source>
</reference>
<accession>A0A0Q3HXY5</accession>
<dbReference type="Proteomes" id="UP000008810">
    <property type="component" value="Chromosome 3"/>
</dbReference>
<dbReference type="OrthoDB" id="695058at2759"/>
<evidence type="ECO:0000313" key="2">
    <source>
        <dbReference type="EnsemblPlants" id="KQJ93107"/>
    </source>
</evidence>
<evidence type="ECO:0000313" key="3">
    <source>
        <dbReference type="Proteomes" id="UP000008810"/>
    </source>
</evidence>
<protein>
    <submittedName>
        <fullName evidence="1 2">Uncharacterized protein</fullName>
    </submittedName>
</protein>
<proteinExistence type="predicted"/>
<dbReference type="InParanoid" id="A0A0Q3HXY5"/>
<sequence>MWQCVPGITLSQRRDSISWKWTPSGSYTAASAYFTQFYGSFPPFLVTKVWKAHAEPECKYFALTIVHRRILTADNLAT</sequence>
<name>A0A0Q3HXY5_BRADI</name>
<evidence type="ECO:0000313" key="1">
    <source>
        <dbReference type="EMBL" id="KQJ93107.1"/>
    </source>
</evidence>
<dbReference type="Gramene" id="KQJ93107">
    <property type="protein sequence ID" value="KQJ93107"/>
    <property type="gene ID" value="BRADI_3g02782v3"/>
</dbReference>
<keyword evidence="3" id="KW-1185">Reference proteome</keyword>
<reference evidence="1 2" key="1">
    <citation type="journal article" date="2010" name="Nature">
        <title>Genome sequencing and analysis of the model grass Brachypodium distachyon.</title>
        <authorList>
            <consortium name="International Brachypodium Initiative"/>
        </authorList>
    </citation>
    <scope>NUCLEOTIDE SEQUENCE [LARGE SCALE GENOMIC DNA]</scope>
    <source>
        <strain evidence="1 2">Bd21</strain>
    </source>
</reference>
<reference evidence="2" key="3">
    <citation type="submission" date="2018-08" db="UniProtKB">
        <authorList>
            <consortium name="EnsemblPlants"/>
        </authorList>
    </citation>
    <scope>IDENTIFICATION</scope>
    <source>
        <strain evidence="2">cv. Bd21</strain>
    </source>
</reference>
<dbReference type="AlphaFoldDB" id="A0A0Q3HXY5"/>
<gene>
    <name evidence="1" type="ORF">BRADI_3g02782v3</name>
</gene>